<proteinExistence type="predicted"/>
<dbReference type="InterPro" id="IPR036093">
    <property type="entry name" value="NAC_dom_sf"/>
</dbReference>
<keyword evidence="3" id="KW-1185">Reference proteome</keyword>
<evidence type="ECO:0000313" key="2">
    <source>
        <dbReference type="EMBL" id="RLN23370.1"/>
    </source>
</evidence>
<dbReference type="EMBL" id="PQIB02000004">
    <property type="protein sequence ID" value="RLN23370.1"/>
    <property type="molecule type" value="Genomic_DNA"/>
</dbReference>
<protein>
    <submittedName>
        <fullName evidence="2">NAC domain-containing protein 45-like</fullName>
    </submittedName>
</protein>
<reference evidence="3" key="1">
    <citation type="journal article" date="2019" name="Nat. Commun.">
        <title>The genome of broomcorn millet.</title>
        <authorList>
            <person name="Zou C."/>
            <person name="Miki D."/>
            <person name="Li D."/>
            <person name="Tang Q."/>
            <person name="Xiao L."/>
            <person name="Rajput S."/>
            <person name="Deng P."/>
            <person name="Jia W."/>
            <person name="Huang R."/>
            <person name="Zhang M."/>
            <person name="Sun Y."/>
            <person name="Hu J."/>
            <person name="Fu X."/>
            <person name="Schnable P.S."/>
            <person name="Li F."/>
            <person name="Zhang H."/>
            <person name="Feng B."/>
            <person name="Zhu X."/>
            <person name="Liu R."/>
            <person name="Schnable J.C."/>
            <person name="Zhu J.-K."/>
            <person name="Zhang H."/>
        </authorList>
    </citation>
    <scope>NUCLEOTIDE SEQUENCE [LARGE SCALE GENOMIC DNA]</scope>
</reference>
<accession>A0A3L6SN03</accession>
<name>A0A3L6SN03_PANMI</name>
<organism evidence="2 3">
    <name type="scientific">Panicum miliaceum</name>
    <name type="common">Proso millet</name>
    <name type="synonym">Broomcorn millet</name>
    <dbReference type="NCBI Taxonomy" id="4540"/>
    <lineage>
        <taxon>Eukaryota</taxon>
        <taxon>Viridiplantae</taxon>
        <taxon>Streptophyta</taxon>
        <taxon>Embryophyta</taxon>
        <taxon>Tracheophyta</taxon>
        <taxon>Spermatophyta</taxon>
        <taxon>Magnoliopsida</taxon>
        <taxon>Liliopsida</taxon>
        <taxon>Poales</taxon>
        <taxon>Poaceae</taxon>
        <taxon>PACMAD clade</taxon>
        <taxon>Panicoideae</taxon>
        <taxon>Panicodae</taxon>
        <taxon>Paniceae</taxon>
        <taxon>Panicinae</taxon>
        <taxon>Panicum</taxon>
        <taxon>Panicum sect. Panicum</taxon>
    </lineage>
</organism>
<dbReference type="GO" id="GO:0003677">
    <property type="term" value="F:DNA binding"/>
    <property type="evidence" value="ECO:0007669"/>
    <property type="project" value="InterPro"/>
</dbReference>
<evidence type="ECO:0000313" key="3">
    <source>
        <dbReference type="Proteomes" id="UP000275267"/>
    </source>
</evidence>
<sequence>MAGAPGREEDDDEIVAETTEASPGRQKKAVGESAGAVTTGEFCDGWRGPLDAAEKAKGPAEAEDVSAMAGSLQKSPPAPFTLHPSGAELINPYLSPWAVSDEKVGEFIHEADIYAAGPDRLTTDLTLNSGGGGIDWTPGVRQRERWCGHDHGTPPGLGALSRCC</sequence>
<comment type="caution">
    <text evidence="2">The sequence shown here is derived from an EMBL/GenBank/DDBJ whole genome shotgun (WGS) entry which is preliminary data.</text>
</comment>
<feature type="region of interest" description="Disordered" evidence="1">
    <location>
        <begin position="1"/>
        <end position="78"/>
    </location>
</feature>
<dbReference type="Proteomes" id="UP000275267">
    <property type="component" value="Unassembled WGS sequence"/>
</dbReference>
<gene>
    <name evidence="2" type="ORF">C2845_PM07G18670</name>
</gene>
<dbReference type="AlphaFoldDB" id="A0A3L6SN03"/>
<evidence type="ECO:0000256" key="1">
    <source>
        <dbReference type="SAM" id="MobiDB-lite"/>
    </source>
</evidence>
<dbReference type="SUPFAM" id="SSF101941">
    <property type="entry name" value="NAC domain"/>
    <property type="match status" value="1"/>
</dbReference>
<dbReference type="GO" id="GO:0006355">
    <property type="term" value="P:regulation of DNA-templated transcription"/>
    <property type="evidence" value="ECO:0007669"/>
    <property type="project" value="InterPro"/>
</dbReference>